<evidence type="ECO:0000313" key="2">
    <source>
        <dbReference type="Proteomes" id="UP000252081"/>
    </source>
</evidence>
<organism evidence="1 2">
    <name type="scientific">Pedobacter miscanthi</name>
    <dbReference type="NCBI Taxonomy" id="2259170"/>
    <lineage>
        <taxon>Bacteria</taxon>
        <taxon>Pseudomonadati</taxon>
        <taxon>Bacteroidota</taxon>
        <taxon>Sphingobacteriia</taxon>
        <taxon>Sphingobacteriales</taxon>
        <taxon>Sphingobacteriaceae</taxon>
        <taxon>Pedobacter</taxon>
    </lineage>
</organism>
<dbReference type="EMBL" id="QNQU01000028">
    <property type="protein sequence ID" value="RBQ02936.1"/>
    <property type="molecule type" value="Genomic_DNA"/>
</dbReference>
<evidence type="ECO:0000313" key="1">
    <source>
        <dbReference type="EMBL" id="RBQ02936.1"/>
    </source>
</evidence>
<reference evidence="1 2" key="1">
    <citation type="submission" date="2018-07" db="EMBL/GenBank/DDBJ databases">
        <title>A draft genome of a endophytic bacteria, a new species of Pedobacter.</title>
        <authorList>
            <person name="Zhang Z.D."/>
            <person name="Chen Z.J."/>
        </authorList>
    </citation>
    <scope>NUCLEOTIDE SEQUENCE [LARGE SCALE GENOMIC DNA]</scope>
    <source>
        <strain evidence="1 2">RS10</strain>
    </source>
</reference>
<dbReference type="AlphaFoldDB" id="A0A366KMN6"/>
<gene>
    <name evidence="1" type="ORF">DRW42_24430</name>
</gene>
<protein>
    <submittedName>
        <fullName evidence="1">Uncharacterized protein</fullName>
    </submittedName>
</protein>
<dbReference type="RefSeq" id="WP_113951496.1">
    <property type="nucleotide sequence ID" value="NZ_QNQU01000028.1"/>
</dbReference>
<sequence>MKKISIKNIIDFCQKSDKAKKRFATDLNLKEEKKNTDGGGDYWISCISTISNAYKGNSPYLINDKIADLEEKLEATDYKRTKAMYQRNIDVLYRFEDFDIEKWKPVGNIKYLKKQKRDTIIKIKGLFIQATPHHVFTYKNGDVNEIGAIWFIAKLNGFEKDELGMFADILNRYLSTHYNDGYIINPEYCLAVDVIKGIEVSYEQVQKAGVPTLLTRTIEEIKMLM</sequence>
<accession>A0A366KMN6</accession>
<dbReference type="Proteomes" id="UP000252081">
    <property type="component" value="Unassembled WGS sequence"/>
</dbReference>
<name>A0A366KMN6_9SPHI</name>
<keyword evidence="2" id="KW-1185">Reference proteome</keyword>
<dbReference type="OrthoDB" id="660153at2"/>
<proteinExistence type="predicted"/>
<comment type="caution">
    <text evidence="1">The sequence shown here is derived from an EMBL/GenBank/DDBJ whole genome shotgun (WGS) entry which is preliminary data.</text>
</comment>